<dbReference type="Proteomes" id="UP000622017">
    <property type="component" value="Unassembled WGS sequence"/>
</dbReference>
<protein>
    <recommendedName>
        <fullName evidence="4">Transmembrane protein</fullName>
    </recommendedName>
</protein>
<keyword evidence="1" id="KW-1133">Transmembrane helix</keyword>
<sequence>MFLNLALSLLALLSCGGGVVVLAVVLTWQEHAATPDVRWRRLVYLVLPVTALVAGLMLGSLTLVFRYWTPAVAG</sequence>
<dbReference type="RefSeq" id="WP_187318938.1">
    <property type="nucleotide sequence ID" value="NZ_JACSCY010000004.1"/>
</dbReference>
<name>A0ABR7MHU2_9BACT</name>
<feature type="transmembrane region" description="Helical" evidence="1">
    <location>
        <begin position="42"/>
        <end position="68"/>
    </location>
</feature>
<evidence type="ECO:0008006" key="4">
    <source>
        <dbReference type="Google" id="ProtNLM"/>
    </source>
</evidence>
<reference evidence="2 3" key="1">
    <citation type="submission" date="2020-08" db="EMBL/GenBank/DDBJ databases">
        <title>Hymenobacter sp.</title>
        <authorList>
            <person name="Kim M.K."/>
        </authorList>
    </citation>
    <scope>NUCLEOTIDE SEQUENCE [LARGE SCALE GENOMIC DNA]</scope>
    <source>
        <strain evidence="2 3">BT507</strain>
    </source>
</reference>
<dbReference type="EMBL" id="JACSCY010000004">
    <property type="protein sequence ID" value="MBC6610639.1"/>
    <property type="molecule type" value="Genomic_DNA"/>
</dbReference>
<evidence type="ECO:0000256" key="1">
    <source>
        <dbReference type="SAM" id="Phobius"/>
    </source>
</evidence>
<keyword evidence="1" id="KW-0472">Membrane</keyword>
<accession>A0ABR7MHU2</accession>
<organism evidence="2 3">
    <name type="scientific">Hymenobacter citatus</name>
    <dbReference type="NCBI Taxonomy" id="2763506"/>
    <lineage>
        <taxon>Bacteria</taxon>
        <taxon>Pseudomonadati</taxon>
        <taxon>Bacteroidota</taxon>
        <taxon>Cytophagia</taxon>
        <taxon>Cytophagales</taxon>
        <taxon>Hymenobacteraceae</taxon>
        <taxon>Hymenobacter</taxon>
    </lineage>
</organism>
<evidence type="ECO:0000313" key="3">
    <source>
        <dbReference type="Proteomes" id="UP000622017"/>
    </source>
</evidence>
<evidence type="ECO:0000313" key="2">
    <source>
        <dbReference type="EMBL" id="MBC6610639.1"/>
    </source>
</evidence>
<gene>
    <name evidence="2" type="ORF">H8B15_06880</name>
</gene>
<comment type="caution">
    <text evidence="2">The sequence shown here is derived from an EMBL/GenBank/DDBJ whole genome shotgun (WGS) entry which is preliminary data.</text>
</comment>
<keyword evidence="3" id="KW-1185">Reference proteome</keyword>
<keyword evidence="1" id="KW-0812">Transmembrane</keyword>
<proteinExistence type="predicted"/>